<organism evidence="3 4">
    <name type="scientific">Hydnomerulius pinastri MD-312</name>
    <dbReference type="NCBI Taxonomy" id="994086"/>
    <lineage>
        <taxon>Eukaryota</taxon>
        <taxon>Fungi</taxon>
        <taxon>Dikarya</taxon>
        <taxon>Basidiomycota</taxon>
        <taxon>Agaricomycotina</taxon>
        <taxon>Agaricomycetes</taxon>
        <taxon>Agaricomycetidae</taxon>
        <taxon>Boletales</taxon>
        <taxon>Boletales incertae sedis</taxon>
        <taxon>Leucogyrophana</taxon>
    </lineage>
</organism>
<evidence type="ECO:0000256" key="2">
    <source>
        <dbReference type="SAM" id="MobiDB-lite"/>
    </source>
</evidence>
<keyword evidence="1" id="KW-0175">Coiled coil</keyword>
<dbReference type="EMBL" id="KN840389">
    <property type="protein sequence ID" value="KIJ57456.1"/>
    <property type="molecule type" value="Genomic_DNA"/>
</dbReference>
<evidence type="ECO:0000256" key="1">
    <source>
        <dbReference type="SAM" id="Coils"/>
    </source>
</evidence>
<proteinExistence type="predicted"/>
<feature type="non-terminal residue" evidence="3">
    <location>
        <position position="1"/>
    </location>
</feature>
<protein>
    <submittedName>
        <fullName evidence="3">Uncharacterized protein</fullName>
    </submittedName>
</protein>
<dbReference type="AlphaFoldDB" id="A0A0C2L790"/>
<feature type="compositionally biased region" description="Polar residues" evidence="2">
    <location>
        <begin position="169"/>
        <end position="184"/>
    </location>
</feature>
<gene>
    <name evidence="3" type="ORF">HYDPIDRAFT_104226</name>
</gene>
<dbReference type="HOGENOM" id="CLU_000384_22_0_1"/>
<name>A0A0C2L790_9AGAM</name>
<feature type="region of interest" description="Disordered" evidence="2">
    <location>
        <begin position="156"/>
        <end position="184"/>
    </location>
</feature>
<dbReference type="OrthoDB" id="444848at2759"/>
<sequence>YLLHGVHPVLPFDLTEATFLLEGYRSEMSTIDLLAMRIRQLERRQEDIDQAAQTLRNARFESKEQFEKKFQNRLIRTEYQPGDLILVRNSQVEKELNRKTKPRYLGPFKINRRTQAGAYVIEELDGTISRQGIAAFRIIPYISRFSPELAQLAHIQEQSDQDLEETRSPENYTESATDSDQSHE</sequence>
<evidence type="ECO:0000313" key="3">
    <source>
        <dbReference type="EMBL" id="KIJ57456.1"/>
    </source>
</evidence>
<reference evidence="3 4" key="1">
    <citation type="submission" date="2014-04" db="EMBL/GenBank/DDBJ databases">
        <title>Evolutionary Origins and Diversification of the Mycorrhizal Mutualists.</title>
        <authorList>
            <consortium name="DOE Joint Genome Institute"/>
            <consortium name="Mycorrhizal Genomics Consortium"/>
            <person name="Kohler A."/>
            <person name="Kuo A."/>
            <person name="Nagy L.G."/>
            <person name="Floudas D."/>
            <person name="Copeland A."/>
            <person name="Barry K.W."/>
            <person name="Cichocki N."/>
            <person name="Veneault-Fourrey C."/>
            <person name="LaButti K."/>
            <person name="Lindquist E.A."/>
            <person name="Lipzen A."/>
            <person name="Lundell T."/>
            <person name="Morin E."/>
            <person name="Murat C."/>
            <person name="Riley R."/>
            <person name="Ohm R."/>
            <person name="Sun H."/>
            <person name="Tunlid A."/>
            <person name="Henrissat B."/>
            <person name="Grigoriev I.V."/>
            <person name="Hibbett D.S."/>
            <person name="Martin F."/>
        </authorList>
    </citation>
    <scope>NUCLEOTIDE SEQUENCE [LARGE SCALE GENOMIC DNA]</scope>
    <source>
        <strain evidence="3 4">MD-312</strain>
    </source>
</reference>
<dbReference type="Proteomes" id="UP000053820">
    <property type="component" value="Unassembled WGS sequence"/>
</dbReference>
<accession>A0A0C2L790</accession>
<feature type="coiled-coil region" evidence="1">
    <location>
        <begin position="31"/>
        <end position="61"/>
    </location>
</feature>
<keyword evidence="4" id="KW-1185">Reference proteome</keyword>
<evidence type="ECO:0000313" key="4">
    <source>
        <dbReference type="Proteomes" id="UP000053820"/>
    </source>
</evidence>